<dbReference type="STRING" id="10228.B3S620"/>
<dbReference type="InterPro" id="IPR000488">
    <property type="entry name" value="Death_dom"/>
</dbReference>
<dbReference type="SMART" id="SM00005">
    <property type="entry name" value="DEATH"/>
    <property type="match status" value="2"/>
</dbReference>
<dbReference type="InterPro" id="IPR016729">
    <property type="entry name" value="FADD"/>
</dbReference>
<dbReference type="Pfam" id="PF00531">
    <property type="entry name" value="Death"/>
    <property type="match status" value="2"/>
</dbReference>
<gene>
    <name evidence="3" type="ORF">TRIADDRAFT_59581</name>
</gene>
<keyword evidence="4" id="KW-1185">Reference proteome</keyword>
<dbReference type="OrthoDB" id="5962960at2759"/>
<dbReference type="InterPro" id="IPR011029">
    <property type="entry name" value="DEATH-like_dom_sf"/>
</dbReference>
<dbReference type="FunFam" id="3.40.50.300:FF:003674">
    <property type="entry name" value="Predicted protein"/>
    <property type="match status" value="1"/>
</dbReference>
<dbReference type="GO" id="GO:0005524">
    <property type="term" value="F:ATP binding"/>
    <property type="evidence" value="ECO:0007669"/>
    <property type="project" value="InterPro"/>
</dbReference>
<dbReference type="InterPro" id="IPR003959">
    <property type="entry name" value="ATPase_AAA_core"/>
</dbReference>
<dbReference type="GO" id="GO:0007165">
    <property type="term" value="P:signal transduction"/>
    <property type="evidence" value="ECO:0007669"/>
    <property type="project" value="InterPro"/>
</dbReference>
<feature type="domain" description="Death" evidence="2">
    <location>
        <begin position="123"/>
        <end position="205"/>
    </location>
</feature>
<dbReference type="KEGG" id="tad:TRIADDRAFT_59581"/>
<dbReference type="HOGENOM" id="CLU_015649_0_0_1"/>
<dbReference type="Gene3D" id="1.10.10.10">
    <property type="entry name" value="Winged helix-like DNA-binding domain superfamily/Winged helix DNA-binding domain"/>
    <property type="match status" value="1"/>
</dbReference>
<feature type="compositionally biased region" description="Basic and acidic residues" evidence="1">
    <location>
        <begin position="339"/>
        <end position="352"/>
    </location>
</feature>
<evidence type="ECO:0000256" key="1">
    <source>
        <dbReference type="SAM" id="MobiDB-lite"/>
    </source>
</evidence>
<evidence type="ECO:0000313" key="3">
    <source>
        <dbReference type="EMBL" id="EDV22018.1"/>
    </source>
</evidence>
<dbReference type="PhylomeDB" id="B3S620"/>
<dbReference type="GeneID" id="6756751"/>
<dbReference type="SUPFAM" id="SSF52540">
    <property type="entry name" value="P-loop containing nucleoside triphosphate hydrolases"/>
    <property type="match status" value="1"/>
</dbReference>
<accession>B3S620</accession>
<dbReference type="RefSeq" id="XP_002115655.1">
    <property type="nucleotide sequence ID" value="XM_002115619.1"/>
</dbReference>
<evidence type="ECO:0000313" key="4">
    <source>
        <dbReference type="Proteomes" id="UP000009022"/>
    </source>
</evidence>
<proteinExistence type="predicted"/>
<dbReference type="Gene3D" id="3.40.50.300">
    <property type="entry name" value="P-loop containing nucleotide triphosphate hydrolases"/>
    <property type="match status" value="1"/>
</dbReference>
<dbReference type="PANTHER" id="PTHR15077:SF9">
    <property type="entry name" value="C-TERMINAL OF ROC (COR) DOMAIN-CONTAINING PROTEIN"/>
    <property type="match status" value="1"/>
</dbReference>
<dbReference type="CDD" id="cd01670">
    <property type="entry name" value="Death"/>
    <property type="match status" value="2"/>
</dbReference>
<dbReference type="eggNOG" id="ENOG502S6Y4">
    <property type="taxonomic scope" value="Eukaryota"/>
</dbReference>
<evidence type="ECO:0000259" key="2">
    <source>
        <dbReference type="PROSITE" id="PS50017"/>
    </source>
</evidence>
<dbReference type="InterPro" id="IPR027417">
    <property type="entry name" value="P-loop_NTPase"/>
</dbReference>
<dbReference type="InParanoid" id="B3S620"/>
<dbReference type="Pfam" id="PF00004">
    <property type="entry name" value="AAA"/>
    <property type="match status" value="1"/>
</dbReference>
<dbReference type="Proteomes" id="UP000009022">
    <property type="component" value="Unassembled WGS sequence"/>
</dbReference>
<dbReference type="Gene3D" id="1.10.533.10">
    <property type="entry name" value="Death Domain, Fas"/>
    <property type="match status" value="2"/>
</dbReference>
<feature type="region of interest" description="Disordered" evidence="1">
    <location>
        <begin position="328"/>
        <end position="352"/>
    </location>
</feature>
<feature type="domain" description="Death" evidence="2">
    <location>
        <begin position="943"/>
        <end position="1009"/>
    </location>
</feature>
<name>B3S620_TRIAD</name>
<dbReference type="GO" id="GO:0016887">
    <property type="term" value="F:ATP hydrolysis activity"/>
    <property type="evidence" value="ECO:0007669"/>
    <property type="project" value="InterPro"/>
</dbReference>
<dbReference type="EMBL" id="DS985251">
    <property type="protein sequence ID" value="EDV22018.1"/>
    <property type="molecule type" value="Genomic_DNA"/>
</dbReference>
<sequence length="1013" mass="117575">MVLSNTIRAILDSNFQRIAKETPLLELLFDLRTSTVFTKEEIASLRQCDSLRERHHQFLVLFRTKTDADFRQYYISLQNHRSKNVQKFGQRLETEAIAAFKQPADATSHLNISNESEIGYRDPRPYFPVVAEMIGIKWMKLSRTLDYEIPSRLIDSECKSQCDKAVAALNSWYDKHGQGATVNKLKVALYEIGRKDIAEKIGSSKDETTAARYSRRISIPDTMQIKEYYFTYVKALKRGQCQSDFIRIMFIGPENVGKTTIMRILIEEIRVYHSAATQVVENTGKMVDFSTFKIYDGTQQDYFEVLKRKIQGAVEDYKEKQIDMPNFDEIESLSSPRNETNRDDNDNLSDHIKETKAQRRQIIRKFFKQHLRLTEKFNIDRNQYGKLWDFGGQAVYHVTHQPFISGNSLYILVFNIAESIGNKVKARGGKEARDTYLDRIKEWLTSVIGCSNSNTEISVKRNNQAAETYRLPVVILVATHGDEIEGKQDPIATFDEFTHKLVEQLPSYKANICSSRIIFDCGEENYNTSAKIEERLRRREDLLNIIKTFAQALPFVNKPIPTKWYFMATLLHSQENGIKNIMTTSEIKEVAIDYGLYERNMDSVEDDQELIDMLLYLHDIGELLFYREEITKENIVITNVEWLVKIFRALIVLEGSKTITSADTLEDYNIAYTTGKVSKRVFDNALSPFNLIDDDKERVLKIMEHYNIICEIKVDVASSNCIRQFIVPYLLRPNVTFTTNKEEEYVSGALFMGFNKSNIPYISDGIFYCLVAACMKKWNNQFVKLCYKCAKYYIRQSDYYMIIKKSESYISLEYSYQILNENEDLKVRQAIEVQRPQFFIMDTFKKIINDRMPRFQAADCSLYVTCCMCGKLTSQLSHEDQDHKGRIRCQKCNFIFDSPSLDQWGMKKKDIIKKEELSSEKAVNFIKCFDIIAEKLDQKCLFRFATKLGLEVKDIDEITMNSSTSYDKVLKVLDRWHQNLGSKADIWQVTGILRNIGNVLAAEIVEEHLCSQN</sequence>
<dbReference type="OMA" id="HYNIICE"/>
<dbReference type="PROSITE" id="PS50017">
    <property type="entry name" value="DEATH_DOMAIN"/>
    <property type="match status" value="2"/>
</dbReference>
<dbReference type="PANTHER" id="PTHR15077">
    <property type="entry name" value="FAS-ASSOCIATING DEATH DOMAIN-CONTAINING PROTEIN FADD"/>
    <property type="match status" value="1"/>
</dbReference>
<dbReference type="AlphaFoldDB" id="B3S620"/>
<dbReference type="SUPFAM" id="SSF47986">
    <property type="entry name" value="DEATH domain"/>
    <property type="match status" value="2"/>
</dbReference>
<protein>
    <recommendedName>
        <fullName evidence="2">Death domain-containing protein</fullName>
    </recommendedName>
</protein>
<dbReference type="CTD" id="6756751"/>
<reference evidence="3 4" key="1">
    <citation type="journal article" date="2008" name="Nature">
        <title>The Trichoplax genome and the nature of placozoans.</title>
        <authorList>
            <person name="Srivastava M."/>
            <person name="Begovic E."/>
            <person name="Chapman J."/>
            <person name="Putnam N.H."/>
            <person name="Hellsten U."/>
            <person name="Kawashima T."/>
            <person name="Kuo A."/>
            <person name="Mitros T."/>
            <person name="Salamov A."/>
            <person name="Carpenter M.L."/>
            <person name="Signorovitch A.Y."/>
            <person name="Moreno M.A."/>
            <person name="Kamm K."/>
            <person name="Grimwood J."/>
            <person name="Schmutz J."/>
            <person name="Shapiro H."/>
            <person name="Grigoriev I.V."/>
            <person name="Buss L.W."/>
            <person name="Schierwater B."/>
            <person name="Dellaporta S.L."/>
            <person name="Rokhsar D.S."/>
        </authorList>
    </citation>
    <scope>NUCLEOTIDE SEQUENCE [LARGE SCALE GENOMIC DNA]</scope>
    <source>
        <strain evidence="3 4">Grell-BS-1999</strain>
    </source>
</reference>
<organism evidence="3 4">
    <name type="scientific">Trichoplax adhaerens</name>
    <name type="common">Trichoplax reptans</name>
    <dbReference type="NCBI Taxonomy" id="10228"/>
    <lineage>
        <taxon>Eukaryota</taxon>
        <taxon>Metazoa</taxon>
        <taxon>Placozoa</taxon>
        <taxon>Uniplacotomia</taxon>
        <taxon>Trichoplacea</taxon>
        <taxon>Trichoplacidae</taxon>
        <taxon>Trichoplax</taxon>
    </lineage>
</organism>
<dbReference type="InterPro" id="IPR036388">
    <property type="entry name" value="WH-like_DNA-bd_sf"/>
</dbReference>